<evidence type="ECO:0000259" key="5">
    <source>
        <dbReference type="Pfam" id="PF13193"/>
    </source>
</evidence>
<comment type="similarity">
    <text evidence="1">Belongs to the ATP-dependent AMP-binding enzyme family.</text>
</comment>
<dbReference type="PROSITE" id="PS00455">
    <property type="entry name" value="AMP_BINDING"/>
    <property type="match status" value="1"/>
</dbReference>
<keyword evidence="3" id="KW-0812">Transmembrane</keyword>
<keyword evidence="3" id="KW-1133">Transmembrane helix</keyword>
<evidence type="ECO:0000259" key="4">
    <source>
        <dbReference type="Pfam" id="PF00501"/>
    </source>
</evidence>
<evidence type="ECO:0000256" key="2">
    <source>
        <dbReference type="ARBA" id="ARBA00022598"/>
    </source>
</evidence>
<dbReference type="InterPro" id="IPR020845">
    <property type="entry name" value="AMP-binding_CS"/>
</dbReference>
<keyword evidence="2" id="KW-0436">Ligase</keyword>
<dbReference type="PANTHER" id="PTHR24096">
    <property type="entry name" value="LONG-CHAIN-FATTY-ACID--COA LIGASE"/>
    <property type="match status" value="1"/>
</dbReference>
<sequence>MSPRIYTSPYPSFPLESRSIFTHLLSVDPSNSKVGGFPAQGKAFIDAASGNTITRAELRSLALRFGYGLRHDSRIKAKRGDTVMLYCPNSLAYPVLLFGAIAAGLRCTLANNAYTARELEHQYLDSGAYMVITDNLDATLKMLEGLGLTHADAEKRVILLTNSFVWAGGAAASESENVQGSITFEQLLGLGELSQEEKFDEDAAQETVLLCYSSGTTGQPKGVETTHQNLTTAMQAINMVLGYDPGDRLLIFLPFYHIYGVVCGLLFPMFCNTTTIVMPRFDPTAFCSNVEKYRITSVLIVPPVMLAIARHPVIDKYNLSSIKLLFSSAAPLSPLLVQEGSKRLLAKRKSSQALYITEGYGMSETSPASHILPSDYCVTKMGSIGLLLPNYQARIVEDDSGESVVDAEEGKPGELWVRGPTVMKEKGTDKVQGLPRHAAVEFIRVRWAYSCFDTVPPAELERMLISHPEIADAAVIGVYSEEDATELPRAYVVHKEPAKLSAVDIRKGFEKSVAMWMESKVAKHKYLRGGVVVINEIPRSAAGKILRRELRELAKKESKLVQSKL</sequence>
<dbReference type="Pfam" id="PF13193">
    <property type="entry name" value="AMP-binding_C"/>
    <property type="match status" value="1"/>
</dbReference>
<keyword evidence="7" id="KW-1185">Reference proteome</keyword>
<organism evidence="6 7">
    <name type="scientific">Rhodocollybia butyracea</name>
    <dbReference type="NCBI Taxonomy" id="206335"/>
    <lineage>
        <taxon>Eukaryota</taxon>
        <taxon>Fungi</taxon>
        <taxon>Dikarya</taxon>
        <taxon>Basidiomycota</taxon>
        <taxon>Agaricomycotina</taxon>
        <taxon>Agaricomycetes</taxon>
        <taxon>Agaricomycetidae</taxon>
        <taxon>Agaricales</taxon>
        <taxon>Marasmiineae</taxon>
        <taxon>Omphalotaceae</taxon>
        <taxon>Rhodocollybia</taxon>
    </lineage>
</organism>
<dbReference type="Gene3D" id="3.40.50.980">
    <property type="match status" value="2"/>
</dbReference>
<comment type="caution">
    <text evidence="6">The sequence shown here is derived from an EMBL/GenBank/DDBJ whole genome shotgun (WGS) entry which is preliminary data.</text>
</comment>
<dbReference type="OrthoDB" id="1898221at2759"/>
<dbReference type="InterPro" id="IPR000873">
    <property type="entry name" value="AMP-dep_synth/lig_dom"/>
</dbReference>
<dbReference type="Gene3D" id="3.30.300.30">
    <property type="match status" value="1"/>
</dbReference>
<accession>A0A9P5Q7H2</accession>
<dbReference type="AlphaFoldDB" id="A0A9P5Q7H2"/>
<dbReference type="InterPro" id="IPR025110">
    <property type="entry name" value="AMP-bd_C"/>
</dbReference>
<dbReference type="EMBL" id="JADNRY010000009">
    <property type="protein sequence ID" value="KAF9075582.1"/>
    <property type="molecule type" value="Genomic_DNA"/>
</dbReference>
<gene>
    <name evidence="6" type="ORF">BDP27DRAFT_1415359</name>
</gene>
<evidence type="ECO:0000256" key="1">
    <source>
        <dbReference type="ARBA" id="ARBA00006432"/>
    </source>
</evidence>
<keyword evidence="3" id="KW-0472">Membrane</keyword>
<name>A0A9P5Q7H2_9AGAR</name>
<feature type="domain" description="AMP-dependent synthetase/ligase" evidence="4">
    <location>
        <begin position="42"/>
        <end position="424"/>
    </location>
</feature>
<dbReference type="Pfam" id="PF00501">
    <property type="entry name" value="AMP-binding"/>
    <property type="match status" value="1"/>
</dbReference>
<proteinExistence type="inferred from homology"/>
<dbReference type="Proteomes" id="UP000772434">
    <property type="component" value="Unassembled WGS sequence"/>
</dbReference>
<dbReference type="Gene3D" id="2.30.38.10">
    <property type="entry name" value="Luciferase, Domain 3"/>
    <property type="match status" value="1"/>
</dbReference>
<evidence type="ECO:0000256" key="3">
    <source>
        <dbReference type="SAM" id="Phobius"/>
    </source>
</evidence>
<evidence type="ECO:0000313" key="6">
    <source>
        <dbReference type="EMBL" id="KAF9075582.1"/>
    </source>
</evidence>
<protein>
    <submittedName>
        <fullName evidence="6">AMP binding protein</fullName>
    </submittedName>
</protein>
<feature type="transmembrane region" description="Helical" evidence="3">
    <location>
        <begin position="249"/>
        <end position="270"/>
    </location>
</feature>
<feature type="domain" description="AMP-binding enzyme C-terminal" evidence="5">
    <location>
        <begin position="459"/>
        <end position="544"/>
    </location>
</feature>
<dbReference type="GO" id="GO:0016405">
    <property type="term" value="F:CoA-ligase activity"/>
    <property type="evidence" value="ECO:0007669"/>
    <property type="project" value="TreeGrafter"/>
</dbReference>
<reference evidence="6" key="1">
    <citation type="submission" date="2020-11" db="EMBL/GenBank/DDBJ databases">
        <authorList>
            <consortium name="DOE Joint Genome Institute"/>
            <person name="Ahrendt S."/>
            <person name="Riley R."/>
            <person name="Andreopoulos W."/>
            <person name="Labutti K."/>
            <person name="Pangilinan J."/>
            <person name="Ruiz-Duenas F.J."/>
            <person name="Barrasa J.M."/>
            <person name="Sanchez-Garcia M."/>
            <person name="Camarero S."/>
            <person name="Miyauchi S."/>
            <person name="Serrano A."/>
            <person name="Linde D."/>
            <person name="Babiker R."/>
            <person name="Drula E."/>
            <person name="Ayuso-Fernandez I."/>
            <person name="Pacheco R."/>
            <person name="Padilla G."/>
            <person name="Ferreira P."/>
            <person name="Barriuso J."/>
            <person name="Kellner H."/>
            <person name="Castanera R."/>
            <person name="Alfaro M."/>
            <person name="Ramirez L."/>
            <person name="Pisabarro A.G."/>
            <person name="Kuo A."/>
            <person name="Tritt A."/>
            <person name="Lipzen A."/>
            <person name="He G."/>
            <person name="Yan M."/>
            <person name="Ng V."/>
            <person name="Cullen D."/>
            <person name="Martin F."/>
            <person name="Rosso M.-N."/>
            <person name="Henrissat B."/>
            <person name="Hibbett D."/>
            <person name="Martinez A.T."/>
            <person name="Grigoriev I.V."/>
        </authorList>
    </citation>
    <scope>NUCLEOTIDE SEQUENCE</scope>
    <source>
        <strain evidence="6">AH 40177</strain>
    </source>
</reference>
<evidence type="ECO:0000313" key="7">
    <source>
        <dbReference type="Proteomes" id="UP000772434"/>
    </source>
</evidence>
<dbReference type="InterPro" id="IPR045851">
    <property type="entry name" value="AMP-bd_C_sf"/>
</dbReference>
<dbReference type="SUPFAM" id="SSF56801">
    <property type="entry name" value="Acetyl-CoA synthetase-like"/>
    <property type="match status" value="1"/>
</dbReference>
<dbReference type="PANTHER" id="PTHR24096:SF149">
    <property type="entry name" value="AMP-BINDING DOMAIN-CONTAINING PROTEIN-RELATED"/>
    <property type="match status" value="1"/>
</dbReference>